<evidence type="ECO:0000313" key="1">
    <source>
        <dbReference type="EMBL" id="KAE9036147.1"/>
    </source>
</evidence>
<organism evidence="3 5">
    <name type="scientific">Phytophthora rubi</name>
    <dbReference type="NCBI Taxonomy" id="129364"/>
    <lineage>
        <taxon>Eukaryota</taxon>
        <taxon>Sar</taxon>
        <taxon>Stramenopiles</taxon>
        <taxon>Oomycota</taxon>
        <taxon>Peronosporomycetes</taxon>
        <taxon>Peronosporales</taxon>
        <taxon>Peronosporaceae</taxon>
        <taxon>Phytophthora</taxon>
    </lineage>
</organism>
<keyword evidence="5" id="KW-1185">Reference proteome</keyword>
<evidence type="ECO:0000313" key="2">
    <source>
        <dbReference type="EMBL" id="KAE9040725.1"/>
    </source>
</evidence>
<proteinExistence type="predicted"/>
<dbReference type="AlphaFoldDB" id="A0A6A4G0K6"/>
<evidence type="ECO:0000313" key="3">
    <source>
        <dbReference type="EMBL" id="KAE9346855.1"/>
    </source>
</evidence>
<dbReference type="Proteomes" id="UP000435112">
    <property type="component" value="Unassembled WGS sequence"/>
</dbReference>
<protein>
    <submittedName>
        <fullName evidence="3">Uncharacterized protein</fullName>
    </submittedName>
</protein>
<name>A0A6A4G0K6_9STRA</name>
<dbReference type="EMBL" id="QXFV01000336">
    <property type="protein sequence ID" value="KAE9040725.1"/>
    <property type="molecule type" value="Genomic_DNA"/>
</dbReference>
<sequence>MRPPLGAPQHCLLAAGAATPAMVAEPPACLASEAPLPLSGRSHLIWYCTNYL</sequence>
<gene>
    <name evidence="2" type="ORF">PR001_g6930</name>
    <name evidence="1" type="ORF">PR002_g7219</name>
    <name evidence="3" type="ORF">PR003_g7216</name>
</gene>
<evidence type="ECO:0000313" key="6">
    <source>
        <dbReference type="Proteomes" id="UP000435112"/>
    </source>
</evidence>
<comment type="caution">
    <text evidence="3">The sequence shown here is derived from an EMBL/GenBank/DDBJ whole genome shotgun (WGS) entry which is preliminary data.</text>
</comment>
<dbReference type="EMBL" id="QXFU01000341">
    <property type="protein sequence ID" value="KAE9036147.1"/>
    <property type="molecule type" value="Genomic_DNA"/>
</dbReference>
<evidence type="ECO:0000313" key="5">
    <source>
        <dbReference type="Proteomes" id="UP000434957"/>
    </source>
</evidence>
<dbReference type="Proteomes" id="UP000434957">
    <property type="component" value="Unassembled WGS sequence"/>
</dbReference>
<reference evidence="3 5" key="1">
    <citation type="submission" date="2018-08" db="EMBL/GenBank/DDBJ databases">
        <title>Genomic investigation of the strawberry pathogen Phytophthora fragariae indicates pathogenicity is determined by transcriptional variation in three key races.</title>
        <authorList>
            <person name="Adams T.M."/>
            <person name="Armitage A.D."/>
            <person name="Sobczyk M.K."/>
            <person name="Bates H.J."/>
            <person name="Dunwell J.M."/>
            <person name="Nellist C.F."/>
            <person name="Harrison R.J."/>
        </authorList>
    </citation>
    <scope>NUCLEOTIDE SEQUENCE [LARGE SCALE GENOMIC DNA]</scope>
    <source>
        <strain evidence="2 4">SCRP249</strain>
        <strain evidence="1 6">SCRP324</strain>
        <strain evidence="3 5">SCRP333</strain>
    </source>
</reference>
<dbReference type="Proteomes" id="UP000429607">
    <property type="component" value="Unassembled WGS sequence"/>
</dbReference>
<accession>A0A6A4G0K6</accession>
<dbReference type="EMBL" id="QXFT01000336">
    <property type="protein sequence ID" value="KAE9346855.1"/>
    <property type="molecule type" value="Genomic_DNA"/>
</dbReference>
<evidence type="ECO:0000313" key="4">
    <source>
        <dbReference type="Proteomes" id="UP000429607"/>
    </source>
</evidence>